<organism evidence="1 2">
    <name type="scientific">Gordonia phage Zipp</name>
    <dbReference type="NCBI Taxonomy" id="2591212"/>
    <lineage>
        <taxon>Viruses</taxon>
        <taxon>Duplodnaviria</taxon>
        <taxon>Heunggongvirae</taxon>
        <taxon>Uroviricota</taxon>
        <taxon>Caudoviricetes</taxon>
        <taxon>Stackebrandtviridae</taxon>
        <taxon>Schenleyvirinae</taxon>
        <taxon>Zitchvirus</taxon>
        <taxon>Zitchvirus zipp</taxon>
    </lineage>
</organism>
<reference evidence="1 2" key="1">
    <citation type="submission" date="2019-05" db="EMBL/GenBank/DDBJ databases">
        <authorList>
            <person name="Hammer B.W."/>
            <person name="Chiaro A."/>
            <person name="Dufresne J."/>
            <person name="Kristler A."/>
            <person name="Kuo C.N."/>
            <person name="Ozcan Z."/>
            <person name="Pasmanik V."/>
            <person name="Shin J."/>
            <person name="Stephens K.N."/>
            <person name="Butela K.A."/>
            <person name="Garlena R.A."/>
            <person name="Russell D.A."/>
            <person name="Pope W.H."/>
            <person name="Jacobs-Sera D."/>
            <person name="Hatfull G.F."/>
        </authorList>
    </citation>
    <scope>NUCLEOTIDE SEQUENCE [LARGE SCALE GENOMIC DNA]</scope>
</reference>
<dbReference type="EMBL" id="MK937607">
    <property type="protein sequence ID" value="QDH93210.1"/>
    <property type="molecule type" value="Genomic_DNA"/>
</dbReference>
<dbReference type="KEGG" id="vg:63027359"/>
<evidence type="ECO:0000313" key="2">
    <source>
        <dbReference type="Proteomes" id="UP000316610"/>
    </source>
</evidence>
<dbReference type="Proteomes" id="UP000316610">
    <property type="component" value="Segment"/>
</dbReference>
<sequence length="88" mass="9850">MSNYVRLYPWTMRHPSVLHLSTRARLAYVELLAESCRYPGSIPERFLARLIRKDHRAALIAVGLIVDNGDDTYSVVQPPAAASLEAAQ</sequence>
<dbReference type="GeneID" id="63027359"/>
<protein>
    <submittedName>
        <fullName evidence="1">Uncharacterized protein</fullName>
    </submittedName>
</protein>
<keyword evidence="2" id="KW-1185">Reference proteome</keyword>
<name>A0A514DHX1_9CAUD</name>
<dbReference type="RefSeq" id="YP_010002805.1">
    <property type="nucleotide sequence ID" value="NC_053248.1"/>
</dbReference>
<evidence type="ECO:0000313" key="1">
    <source>
        <dbReference type="EMBL" id="QDH93210.1"/>
    </source>
</evidence>
<proteinExistence type="predicted"/>
<accession>A0A514DHX1</accession>
<gene>
    <name evidence="1" type="primary">56</name>
    <name evidence="1" type="ORF">SEA_ZIPP_56</name>
</gene>